<comment type="similarity">
    <text evidence="1 8">Belongs to the GatB/GatE family. GatB subfamily.</text>
</comment>
<dbReference type="GeneID" id="96903955"/>
<dbReference type="HAMAP" id="MF_00121">
    <property type="entry name" value="GatB"/>
    <property type="match status" value="1"/>
</dbReference>
<reference key="2">
    <citation type="submission" date="2011-08" db="EMBL/GenBank/DDBJ databases">
        <title>Genome sequence of Naumovozyma castellii.</title>
        <authorList>
            <person name="Gordon J.L."/>
            <person name="Armisen D."/>
            <person name="Proux-Wera E."/>
            <person name="OhEigeartaigh S.S."/>
            <person name="Byrne K.P."/>
            <person name="Wolfe K.H."/>
        </authorList>
    </citation>
    <scope>NUCLEOTIDE SEQUENCE</scope>
    <source>
        <strain>Type strain:CBS 4309</strain>
    </source>
</reference>
<feature type="domain" description="Asn/Gln amidotransferase" evidence="9">
    <location>
        <begin position="384"/>
        <end position="548"/>
    </location>
</feature>
<dbReference type="OrthoDB" id="1722066at2759"/>
<dbReference type="PANTHER" id="PTHR11659:SF0">
    <property type="entry name" value="GLUTAMYL-TRNA(GLN) AMIDOTRANSFERASE SUBUNIT B, MITOCHONDRIAL"/>
    <property type="match status" value="1"/>
</dbReference>
<dbReference type="GO" id="GO:0030956">
    <property type="term" value="C:glutamyl-tRNA(Gln) amidotransferase complex"/>
    <property type="evidence" value="ECO:0007669"/>
    <property type="project" value="UniProtKB-UniRule"/>
</dbReference>
<dbReference type="HOGENOM" id="CLU_019240_4_0_1"/>
<dbReference type="AlphaFoldDB" id="G0VFQ7"/>
<dbReference type="PANTHER" id="PTHR11659">
    <property type="entry name" value="GLUTAMYL-TRNA GLN AMIDOTRANSFERASE SUBUNIT B MITOCHONDRIAL AND PROKARYOTIC PET112-RELATED"/>
    <property type="match status" value="1"/>
</dbReference>
<dbReference type="GO" id="GO:0005739">
    <property type="term" value="C:mitochondrion"/>
    <property type="evidence" value="ECO:0007669"/>
    <property type="project" value="UniProtKB-SubCell"/>
</dbReference>
<dbReference type="OMA" id="FELMFKE"/>
<dbReference type="SUPFAM" id="SSF55931">
    <property type="entry name" value="Glutamine synthetase/guanido kinase"/>
    <property type="match status" value="1"/>
</dbReference>
<dbReference type="InterPro" id="IPR014746">
    <property type="entry name" value="Gln_synth/guanido_kin_cat_dom"/>
</dbReference>
<evidence type="ECO:0000256" key="6">
    <source>
        <dbReference type="ARBA" id="ARBA00023128"/>
    </source>
</evidence>
<evidence type="ECO:0000313" key="10">
    <source>
        <dbReference type="EMBL" id="CCC70324.1"/>
    </source>
</evidence>
<dbReference type="GO" id="GO:0005524">
    <property type="term" value="F:ATP binding"/>
    <property type="evidence" value="ECO:0007669"/>
    <property type="project" value="UniProtKB-KW"/>
</dbReference>
<evidence type="ECO:0000256" key="8">
    <source>
        <dbReference type="HAMAP-Rule" id="MF_03147"/>
    </source>
</evidence>
<keyword evidence="2 8" id="KW-0436">Ligase</keyword>
<name>G0VFQ7_NAUCA</name>
<evidence type="ECO:0000313" key="11">
    <source>
        <dbReference type="Proteomes" id="UP000001640"/>
    </source>
</evidence>
<dbReference type="RefSeq" id="XP_003676683.1">
    <property type="nucleotide sequence ID" value="XM_003676635.1"/>
</dbReference>
<evidence type="ECO:0000256" key="1">
    <source>
        <dbReference type="ARBA" id="ARBA00005306"/>
    </source>
</evidence>
<dbReference type="EMBL" id="HE576756">
    <property type="protein sequence ID" value="CCC70324.1"/>
    <property type="molecule type" value="Genomic_DNA"/>
</dbReference>
<dbReference type="SMART" id="SM00845">
    <property type="entry name" value="GatB_Yqey"/>
    <property type="match status" value="1"/>
</dbReference>
<comment type="subunit">
    <text evidence="8">Subunit of the heterotrimeric GatFAB amidotransferase (AdT) complex, composed of A, B and F subunits.</text>
</comment>
<dbReference type="Pfam" id="PF02637">
    <property type="entry name" value="GatB_Yqey"/>
    <property type="match status" value="1"/>
</dbReference>
<comment type="catalytic activity">
    <reaction evidence="7 8">
        <text>L-glutamyl-tRNA(Gln) + L-glutamine + ATP + H2O = L-glutaminyl-tRNA(Gln) + L-glutamate + ADP + phosphate + H(+)</text>
        <dbReference type="Rhea" id="RHEA:17521"/>
        <dbReference type="Rhea" id="RHEA-COMP:9681"/>
        <dbReference type="Rhea" id="RHEA-COMP:9684"/>
        <dbReference type="ChEBI" id="CHEBI:15377"/>
        <dbReference type="ChEBI" id="CHEBI:15378"/>
        <dbReference type="ChEBI" id="CHEBI:29985"/>
        <dbReference type="ChEBI" id="CHEBI:30616"/>
        <dbReference type="ChEBI" id="CHEBI:43474"/>
        <dbReference type="ChEBI" id="CHEBI:58359"/>
        <dbReference type="ChEBI" id="CHEBI:78520"/>
        <dbReference type="ChEBI" id="CHEBI:78521"/>
        <dbReference type="ChEBI" id="CHEBI:456216"/>
    </reaction>
</comment>
<evidence type="ECO:0000259" key="9">
    <source>
        <dbReference type="SMART" id="SM00845"/>
    </source>
</evidence>
<organism evidence="10 11">
    <name type="scientific">Naumovozyma castellii</name>
    <name type="common">Yeast</name>
    <name type="synonym">Saccharomyces castellii</name>
    <dbReference type="NCBI Taxonomy" id="27288"/>
    <lineage>
        <taxon>Eukaryota</taxon>
        <taxon>Fungi</taxon>
        <taxon>Dikarya</taxon>
        <taxon>Ascomycota</taxon>
        <taxon>Saccharomycotina</taxon>
        <taxon>Saccharomycetes</taxon>
        <taxon>Saccharomycetales</taxon>
        <taxon>Saccharomycetaceae</taxon>
        <taxon>Naumovozyma</taxon>
    </lineage>
</organism>
<evidence type="ECO:0000256" key="2">
    <source>
        <dbReference type="ARBA" id="ARBA00022598"/>
    </source>
</evidence>
<protein>
    <recommendedName>
        <fullName evidence="8">Glutamyl-tRNA(Gln) amidotransferase subunit B, mitochondrial</fullName>
        <shortName evidence="8">Glu-AdT subunit B</shortName>
        <ecNumber evidence="8">6.3.5.-</ecNumber>
    </recommendedName>
</protein>
<evidence type="ECO:0000256" key="7">
    <source>
        <dbReference type="ARBA" id="ARBA00047913"/>
    </source>
</evidence>
<evidence type="ECO:0000256" key="5">
    <source>
        <dbReference type="ARBA" id="ARBA00022917"/>
    </source>
</evidence>
<dbReference type="STRING" id="1064592.G0VFQ7"/>
<dbReference type="InterPro" id="IPR017958">
    <property type="entry name" value="Gln-tRNA_amidoTrfase_suB_CS"/>
</dbReference>
<dbReference type="InterPro" id="IPR003789">
    <property type="entry name" value="Asn/Gln_tRNA_amidoTrase-B-like"/>
</dbReference>
<dbReference type="SUPFAM" id="SSF89095">
    <property type="entry name" value="GatB/YqeY motif"/>
    <property type="match status" value="1"/>
</dbReference>
<gene>
    <name evidence="10" type="primary">NCAS0E02540</name>
    <name evidence="8" type="synonym">PET112</name>
    <name evidence="10" type="ordered locus">NCAS_0E02540</name>
</gene>
<reference evidence="10 11" key="1">
    <citation type="journal article" date="2011" name="Proc. Natl. Acad. Sci. U.S.A.">
        <title>Evolutionary erosion of yeast sex chromosomes by mating-type switching accidents.</title>
        <authorList>
            <person name="Gordon J.L."/>
            <person name="Armisen D."/>
            <person name="Proux-Wera E."/>
            <person name="Oheigeartaigh S.S."/>
            <person name="Byrne K.P."/>
            <person name="Wolfe K.H."/>
        </authorList>
    </citation>
    <scope>NUCLEOTIDE SEQUENCE [LARGE SCALE GENOMIC DNA]</scope>
    <source>
        <strain evidence="11">ATCC 76901 / BCRC 22586 / CBS 4309 / NBRC 1992 / NRRL Y-12630</strain>
    </source>
</reference>
<keyword evidence="6 8" id="KW-0496">Mitochondrion</keyword>
<dbReference type="eggNOG" id="KOG2438">
    <property type="taxonomic scope" value="Eukaryota"/>
</dbReference>
<dbReference type="InterPro" id="IPR017959">
    <property type="entry name" value="Asn/Gln-tRNA_amidoTrfase_suB/E"/>
</dbReference>
<dbReference type="InterPro" id="IPR018027">
    <property type="entry name" value="Asn/Gln_amidotransferase"/>
</dbReference>
<dbReference type="EC" id="6.3.5.-" evidence="8"/>
<proteinExistence type="inferred from homology"/>
<sequence>MLRRTKTGITTVATHSMFRILRRRYSVTSHFKLNDRYKLKCGLEIHTQLNTKNKLFSASNNKSSSHFNSIPNSQVSFFDLALPGTQPLLNYEPILFATKLALSLNSEINLNSSFDRKHYFYADQPQGYQITQHYSPFAQHGHMNLFRDIDNIEQEQKRINITQLQIEQDTGKSTYLQDEKITLIDLNRSNVPLIELVTEPDFTELQQVKAFIKKYQNLIRHLHISTGDLETGAMRVDVNVSINEYPRIELKNLPNTSSIIHAIKFEYERQIRIIETGGTIPSMETRGWDANKMETVKLRSKEGIMDYRYMPDPELPNVTLSEDIITNVRETLPILPDTLIHKLMSEPFNLSLKDAKILTIKSNNQNDLYDHESLRNYYLETFTEYKNQVGSTINCKLPTTWIIHELLGDLNKLQIPLLQCEAILTPQLFSEFLLLLHKEKISNTSGKLLLFHILETMKEVSYDKTMELNLNKLIKEFNLELTNNDVGDNELTEICQQILDNLNNDKMIQDIKSGKKPKSIKFIIGQGMRLYQGRIKPQDFERKFKELLNVK</sequence>
<evidence type="ECO:0000256" key="4">
    <source>
        <dbReference type="ARBA" id="ARBA00022840"/>
    </source>
</evidence>
<dbReference type="GO" id="GO:0070681">
    <property type="term" value="P:glutaminyl-tRNAGln biosynthesis via transamidation"/>
    <property type="evidence" value="ECO:0007669"/>
    <property type="project" value="UniProtKB-UniRule"/>
</dbReference>
<comment type="subcellular location">
    <subcellularLocation>
        <location evidence="8">Mitochondrion</location>
    </subcellularLocation>
</comment>
<evidence type="ECO:0000256" key="3">
    <source>
        <dbReference type="ARBA" id="ARBA00022741"/>
    </source>
</evidence>
<dbReference type="NCBIfam" id="TIGR00133">
    <property type="entry name" value="gatB"/>
    <property type="match status" value="1"/>
</dbReference>
<dbReference type="Proteomes" id="UP000001640">
    <property type="component" value="Chromosome 5"/>
</dbReference>
<comment type="function">
    <text evidence="8">Allows the formation of correctly charged Gln-tRNA(Gln) through the transamidation of misacylated Glu-tRNA(Gln) in the mitochondria. The reaction takes place in the presence of glutamine and ATP through an activated gamma-phospho-Glu-tRNA(Gln).</text>
</comment>
<dbReference type="InParanoid" id="G0VFQ7"/>
<dbReference type="GO" id="GO:0050567">
    <property type="term" value="F:glutaminyl-tRNA synthase (glutamine-hydrolyzing) activity"/>
    <property type="evidence" value="ECO:0007669"/>
    <property type="project" value="UniProtKB-UniRule"/>
</dbReference>
<dbReference type="FunCoup" id="G0VFQ7">
    <property type="interactions" value="414"/>
</dbReference>
<accession>G0VFQ7</accession>
<dbReference type="NCBIfam" id="NF004012">
    <property type="entry name" value="PRK05477.1-2"/>
    <property type="match status" value="1"/>
</dbReference>
<keyword evidence="11" id="KW-1185">Reference proteome</keyword>
<dbReference type="GO" id="GO:0032543">
    <property type="term" value="P:mitochondrial translation"/>
    <property type="evidence" value="ECO:0007669"/>
    <property type="project" value="UniProtKB-UniRule"/>
</dbReference>
<dbReference type="InterPro" id="IPR006075">
    <property type="entry name" value="Asn/Gln-tRNA_Trfase_suB/E_cat"/>
</dbReference>
<keyword evidence="3 8" id="KW-0547">Nucleotide-binding</keyword>
<keyword evidence="4 8" id="KW-0067">ATP-binding</keyword>
<dbReference type="PROSITE" id="PS01234">
    <property type="entry name" value="GATB"/>
    <property type="match status" value="1"/>
</dbReference>
<keyword evidence="5 8" id="KW-0648">Protein biosynthesis</keyword>
<dbReference type="Pfam" id="PF02934">
    <property type="entry name" value="GatB_N"/>
    <property type="match status" value="1"/>
</dbReference>
<dbReference type="InterPro" id="IPR023168">
    <property type="entry name" value="GatB_Yqey_C_2"/>
</dbReference>
<dbReference type="InterPro" id="IPR004413">
    <property type="entry name" value="GatB"/>
</dbReference>
<dbReference type="KEGG" id="ncs:NCAS_0E02540"/>
<dbReference type="Gene3D" id="1.10.10.410">
    <property type="match status" value="1"/>
</dbReference>